<proteinExistence type="predicted"/>
<dbReference type="Gene3D" id="3.40.50.2000">
    <property type="entry name" value="Glycogen Phosphorylase B"/>
    <property type="match status" value="1"/>
</dbReference>
<evidence type="ECO:0000313" key="1">
    <source>
        <dbReference type="EMBL" id="MDP1025958.1"/>
    </source>
</evidence>
<dbReference type="Proteomes" id="UP001230685">
    <property type="component" value="Unassembled WGS sequence"/>
</dbReference>
<dbReference type="EMBL" id="JAUUDS010000001">
    <property type="protein sequence ID" value="MDP1025958.1"/>
    <property type="molecule type" value="Genomic_DNA"/>
</dbReference>
<comment type="caution">
    <text evidence="1">The sequence shown here is derived from an EMBL/GenBank/DDBJ whole genome shotgun (WGS) entry which is preliminary data.</text>
</comment>
<evidence type="ECO:0000313" key="2">
    <source>
        <dbReference type="Proteomes" id="UP001230685"/>
    </source>
</evidence>
<dbReference type="RefSeq" id="WP_305171533.1">
    <property type="nucleotide sequence ID" value="NZ_JAUUDS010000001.1"/>
</dbReference>
<accession>A0ABT9EH67</accession>
<organism evidence="1 2">
    <name type="scientific">Sphingomonas aurea</name>
    <dbReference type="NCBI Taxonomy" id="3063994"/>
    <lineage>
        <taxon>Bacteria</taxon>
        <taxon>Pseudomonadati</taxon>
        <taxon>Pseudomonadota</taxon>
        <taxon>Alphaproteobacteria</taxon>
        <taxon>Sphingomonadales</taxon>
        <taxon>Sphingomonadaceae</taxon>
        <taxon>Sphingomonas</taxon>
    </lineage>
</organism>
<sequence length="411" mass="44642">MHVQIYEPFRGGHHTNYLAALIPSLIARRERGDIDRITVTISRAHLDSPNYAEQLSPFEGEVDFDPSIGSVDAGVPVRERLRLARVLEAAVDRCRPDALVLTTGDHDTLAAAMRPLSRVHRITGKTRVVAMVHAGYAGLADTPASRVKDLLYQIALRRAPWQKLLLVNPLNYEWAARAGLPADQIGVLPDPVPPIAPRERSEARAHLGLPQDGRLVGYVGATDGRKAIPQLIAAFRTVAGPDERLAMIGRLSTEHRALIEGAHGDLVGSGRLVLIDRFLDTAEFEAGLCALDVVAPLHYRRAELSANVLKAVAVRRPIFADCFGYTGWLIDKFALGTCGDVRDPESLATALRAVLDRSATYSSSAAAERLVRFHLPDNYAATVEEAIGLPPIPGRAAPISWAHVIDPKSRG</sequence>
<reference evidence="1 2" key="1">
    <citation type="submission" date="2023-07" db="EMBL/GenBank/DDBJ databases">
        <authorList>
            <person name="Kim M.K."/>
        </authorList>
    </citation>
    <scope>NUCLEOTIDE SEQUENCE [LARGE SCALE GENOMIC DNA]</scope>
    <source>
        <strain evidence="1 2">KR1UV-12</strain>
    </source>
</reference>
<evidence type="ECO:0008006" key="3">
    <source>
        <dbReference type="Google" id="ProtNLM"/>
    </source>
</evidence>
<name>A0ABT9EH67_9SPHN</name>
<protein>
    <recommendedName>
        <fullName evidence="3">Glycosyltransferase</fullName>
    </recommendedName>
</protein>
<gene>
    <name evidence="1" type="ORF">Q5H91_01920</name>
</gene>
<dbReference type="SUPFAM" id="SSF53756">
    <property type="entry name" value="UDP-Glycosyltransferase/glycogen phosphorylase"/>
    <property type="match status" value="1"/>
</dbReference>
<keyword evidence="2" id="KW-1185">Reference proteome</keyword>